<accession>A0ACC2JX32</accession>
<proteinExistence type="predicted"/>
<sequence>MTDHKWRGRLTGLWDRGRLKRMEQAPDPENVERYLRRRVPSFRNAPPGPMSYNKGEQAFKPEEDGAIDDLEQLIAAHDNGSKPEMQVQTCSWERVFDLMSEARAIHKPGIYSNPVISIGGDLASRYVDLIPDEYGLGMLKGGLALIFEALQKKEENAQRILEVFETIPETILTINTAYALLDPEPDDEHIKQDFYETLVKDVPVLIAILRGSEAWYKKVVQFLSLRIPETINIDSILERWSSKISLLKGRVERMNIRILGSLSSKMNDIGNVGTQVQTAEINIRTLLLTNSSLQYALMGKLHGQITKQNSEIWHQQRLAACAMTGLYDEIRELTRQVSDSRRTQERPKRQPQAALVTPIQLLGIVAVTNRTAWDDLEIVLRQARSFNPDMQARAGWLTKTTEFRDWLRTARSSLLLADGCLPRA</sequence>
<evidence type="ECO:0000313" key="2">
    <source>
        <dbReference type="Proteomes" id="UP001153332"/>
    </source>
</evidence>
<comment type="caution">
    <text evidence="1">The sequence shown here is derived from an EMBL/GenBank/DDBJ whole genome shotgun (WGS) entry which is preliminary data.</text>
</comment>
<reference evidence="1" key="1">
    <citation type="submission" date="2022-12" db="EMBL/GenBank/DDBJ databases">
        <title>Genome Sequence of Lasiodiplodia mahajangana.</title>
        <authorList>
            <person name="Buettner E."/>
        </authorList>
    </citation>
    <scope>NUCLEOTIDE SEQUENCE</scope>
    <source>
        <strain evidence="1">VT137</strain>
    </source>
</reference>
<gene>
    <name evidence="1" type="ORF">O1611_g1582</name>
</gene>
<dbReference type="EMBL" id="JAPUUL010000188">
    <property type="protein sequence ID" value="KAJ8132045.1"/>
    <property type="molecule type" value="Genomic_DNA"/>
</dbReference>
<name>A0ACC2JX32_9PEZI</name>
<keyword evidence="2" id="KW-1185">Reference proteome</keyword>
<organism evidence="1 2">
    <name type="scientific">Lasiodiplodia mahajangana</name>
    <dbReference type="NCBI Taxonomy" id="1108764"/>
    <lineage>
        <taxon>Eukaryota</taxon>
        <taxon>Fungi</taxon>
        <taxon>Dikarya</taxon>
        <taxon>Ascomycota</taxon>
        <taxon>Pezizomycotina</taxon>
        <taxon>Dothideomycetes</taxon>
        <taxon>Dothideomycetes incertae sedis</taxon>
        <taxon>Botryosphaeriales</taxon>
        <taxon>Botryosphaeriaceae</taxon>
        <taxon>Lasiodiplodia</taxon>
    </lineage>
</organism>
<evidence type="ECO:0000313" key="1">
    <source>
        <dbReference type="EMBL" id="KAJ8132045.1"/>
    </source>
</evidence>
<dbReference type="Proteomes" id="UP001153332">
    <property type="component" value="Unassembled WGS sequence"/>
</dbReference>
<protein>
    <submittedName>
        <fullName evidence="1">Uncharacterized protein</fullName>
    </submittedName>
</protein>